<dbReference type="InterPro" id="IPR008269">
    <property type="entry name" value="Lon_proteolytic"/>
</dbReference>
<dbReference type="InterPro" id="IPR020568">
    <property type="entry name" value="Ribosomal_Su5_D2-typ_SF"/>
</dbReference>
<keyword evidence="1 2" id="KW-0645">Protease</keyword>
<dbReference type="GO" id="GO:0030163">
    <property type="term" value="P:protein catabolic process"/>
    <property type="evidence" value="ECO:0007669"/>
    <property type="project" value="InterPro"/>
</dbReference>
<evidence type="ECO:0000256" key="2">
    <source>
        <dbReference type="PROSITE-ProRule" id="PRU01122"/>
    </source>
</evidence>
<organism evidence="5 6">
    <name type="scientific">Desulfoferula mesophila</name>
    <dbReference type="NCBI Taxonomy" id="3058419"/>
    <lineage>
        <taxon>Bacteria</taxon>
        <taxon>Pseudomonadati</taxon>
        <taxon>Thermodesulfobacteriota</taxon>
        <taxon>Desulfarculia</taxon>
        <taxon>Desulfarculales</taxon>
        <taxon>Desulfarculaceae</taxon>
        <taxon>Desulfoferula</taxon>
    </lineage>
</organism>
<dbReference type="PRINTS" id="PR00830">
    <property type="entry name" value="ENDOLAPTASE"/>
</dbReference>
<feature type="active site" evidence="2">
    <location>
        <position position="699"/>
    </location>
</feature>
<feature type="coiled-coil region" evidence="3">
    <location>
        <begin position="199"/>
        <end position="244"/>
    </location>
</feature>
<dbReference type="Pfam" id="PF20437">
    <property type="entry name" value="LonC_helical"/>
    <property type="match status" value="1"/>
</dbReference>
<dbReference type="AlphaFoldDB" id="A0AAU9F1K4"/>
<dbReference type="Pfam" id="PF13654">
    <property type="entry name" value="AAA_32"/>
    <property type="match status" value="1"/>
</dbReference>
<dbReference type="GO" id="GO:0004252">
    <property type="term" value="F:serine-type endopeptidase activity"/>
    <property type="evidence" value="ECO:0007669"/>
    <property type="project" value="UniProtKB-UniRule"/>
</dbReference>
<dbReference type="SUPFAM" id="SSF54211">
    <property type="entry name" value="Ribosomal protein S5 domain 2-like"/>
    <property type="match status" value="1"/>
</dbReference>
<dbReference type="InterPro" id="IPR046843">
    <property type="entry name" value="LonB_AAA-LID"/>
</dbReference>
<evidence type="ECO:0000313" key="5">
    <source>
        <dbReference type="EMBL" id="BEQ15257.1"/>
    </source>
</evidence>
<evidence type="ECO:0000256" key="3">
    <source>
        <dbReference type="SAM" id="Coils"/>
    </source>
</evidence>
<dbReference type="GO" id="GO:0006508">
    <property type="term" value="P:proteolysis"/>
    <property type="evidence" value="ECO:0007669"/>
    <property type="project" value="UniProtKB-KW"/>
</dbReference>
<dbReference type="InterPro" id="IPR014721">
    <property type="entry name" value="Ribsml_uS5_D2-typ_fold_subgr"/>
</dbReference>
<dbReference type="Pfam" id="PF05362">
    <property type="entry name" value="Lon_C"/>
    <property type="match status" value="1"/>
</dbReference>
<dbReference type="InterPro" id="IPR027417">
    <property type="entry name" value="P-loop_NTPase"/>
</dbReference>
<keyword evidence="2" id="KW-0720">Serine protease</keyword>
<proteinExistence type="inferred from homology"/>
<dbReference type="InterPro" id="IPR041699">
    <property type="entry name" value="AAA_32"/>
</dbReference>
<reference evidence="6" key="1">
    <citation type="journal article" date="2023" name="Arch. Microbiol.">
        <title>Desulfoferula mesophilus gen. nov. sp. nov., a mesophilic sulfate-reducing bacterium isolated from a brackish lake sediment.</title>
        <authorList>
            <person name="Watanabe T."/>
            <person name="Yabe T."/>
            <person name="Tsuji J.M."/>
            <person name="Fukui M."/>
        </authorList>
    </citation>
    <scope>NUCLEOTIDE SEQUENCE [LARGE SCALE GENOMIC DNA]</scope>
    <source>
        <strain evidence="6">12FAK</strain>
    </source>
</reference>
<name>A0AAU9F1K4_9BACT</name>
<dbReference type="GO" id="GO:0005524">
    <property type="term" value="F:ATP binding"/>
    <property type="evidence" value="ECO:0007669"/>
    <property type="project" value="InterPro"/>
</dbReference>
<dbReference type="Gene3D" id="1.10.8.60">
    <property type="match status" value="1"/>
</dbReference>
<dbReference type="Gene3D" id="3.40.50.300">
    <property type="entry name" value="P-loop containing nucleotide triphosphate hydrolases"/>
    <property type="match status" value="2"/>
</dbReference>
<evidence type="ECO:0000313" key="6">
    <source>
        <dbReference type="Proteomes" id="UP001366166"/>
    </source>
</evidence>
<dbReference type="PANTHER" id="PTHR10046">
    <property type="entry name" value="ATP DEPENDENT LON PROTEASE FAMILY MEMBER"/>
    <property type="match status" value="1"/>
</dbReference>
<protein>
    <recommendedName>
        <fullName evidence="2">endopeptidase La</fullName>
        <ecNumber evidence="2">3.4.21.53</ecNumber>
    </recommendedName>
</protein>
<evidence type="ECO:0000256" key="1">
    <source>
        <dbReference type="ARBA" id="ARBA00022670"/>
    </source>
</evidence>
<dbReference type="RefSeq" id="WP_338599424.1">
    <property type="nucleotide sequence ID" value="NZ_AP028679.1"/>
</dbReference>
<dbReference type="SUPFAM" id="SSF52540">
    <property type="entry name" value="P-loop containing nucleoside triphosphate hydrolases"/>
    <property type="match status" value="1"/>
</dbReference>
<sequence length="801" mass="89299">MPSSSPPPLDVAQLRRVFDPALVPFETTDQAPECLDSVVGQARAKEALSFGLAMQDMDFHVYVAGTQRTGRTHLVTTFLNRLAAEQPPPPDWVYVHNFQEPDEPKALSLPPGGGRHLAKQMNKLLDNMKAAIPELFEGEDYTRRKDNLTNEFKRARSDIFSQLDSQAREQGYVLKFEPTGIMVAPAGEDGEPLPDAALRDMSEEQREDLRQKSDVIQAKVTEALRAVNAQEKELQEALNNLNKDLVLQAVGHMLSDMHEEYAGQQPVLDYLDQVQQDLVTNYEHFKQKEKSPMPFPVPTEEPDFREYQVNVFVDNSAAQGAPVVVEHNPTYPNLFGRIERQAQFGALLTDFTLLKPGALHRANGGYLVLPVMDLLRYWLPWEGLKRALRDRKVKMEDVMEQLGYMITRTLRPEPIPLNLKVVLVGDSELYHLLYVHDQQFPKLFKVRAQMSEYMDWGEAEVGEFINHLCRVSRREELRPLHRSAVARLIERAAEMSGDSEHLTLRLADLEDLVKESNFHAGQAGRENITAEDVTTAIAGRRRRGAMMEEHLREATTRGFINIATDGAAQGQINGLAVYDLGDYAFGKPSRISASVGLGKEGLTNIDREADLSGPFHNKGVLIIGGFLQRRFARRAPLALKASLVFEQSYGMVDGDSASLAEVITLLSELAQVPLRQDLAITGSMDQHGRAQAIGGVNLKIEGFFRLCQERGLTGKQGVVIPTANLKNLMLHPDVVAAVAEGKFAVYAVDAMDQALELFTGLPAGERGEDDAYPEGSVNYLAERQLEAMRQAIKDMANKDDK</sequence>
<dbReference type="Proteomes" id="UP001366166">
    <property type="component" value="Chromosome"/>
</dbReference>
<dbReference type="EMBL" id="AP028679">
    <property type="protein sequence ID" value="BEQ15257.1"/>
    <property type="molecule type" value="Genomic_DNA"/>
</dbReference>
<gene>
    <name evidence="5" type="ORF">FAK_23230</name>
</gene>
<dbReference type="InterPro" id="IPR027065">
    <property type="entry name" value="Lon_Prtase"/>
</dbReference>
<dbReference type="InterPro" id="IPR046844">
    <property type="entry name" value="Lon-like_helical"/>
</dbReference>
<accession>A0AAU9F1K4</accession>
<comment type="catalytic activity">
    <reaction evidence="2">
        <text>Hydrolysis of proteins in presence of ATP.</text>
        <dbReference type="EC" id="3.4.21.53"/>
    </reaction>
</comment>
<dbReference type="EC" id="3.4.21.53" evidence="2"/>
<dbReference type="GO" id="GO:0004176">
    <property type="term" value="F:ATP-dependent peptidase activity"/>
    <property type="evidence" value="ECO:0007669"/>
    <property type="project" value="UniProtKB-UniRule"/>
</dbReference>
<dbReference type="KEGG" id="dmp:FAK_23230"/>
<keyword evidence="6" id="KW-1185">Reference proteome</keyword>
<keyword evidence="2" id="KW-0378">Hydrolase</keyword>
<feature type="active site" evidence="2">
    <location>
        <position position="656"/>
    </location>
</feature>
<comment type="similarity">
    <text evidence="2">Belongs to the peptidase S16 family.</text>
</comment>
<dbReference type="Gene3D" id="3.30.230.10">
    <property type="match status" value="1"/>
</dbReference>
<feature type="domain" description="Lon proteolytic" evidence="4">
    <location>
        <begin position="566"/>
        <end position="761"/>
    </location>
</feature>
<keyword evidence="3" id="KW-0175">Coiled coil</keyword>
<dbReference type="PROSITE" id="PS51786">
    <property type="entry name" value="LON_PROTEOLYTIC"/>
    <property type="match status" value="1"/>
</dbReference>
<evidence type="ECO:0000259" key="4">
    <source>
        <dbReference type="PROSITE" id="PS51786"/>
    </source>
</evidence>
<dbReference type="Pfam" id="PF20436">
    <property type="entry name" value="LonB_AAA-LID"/>
    <property type="match status" value="1"/>
</dbReference>